<comment type="caution">
    <text evidence="1">The sequence shown here is derived from an EMBL/GenBank/DDBJ whole genome shotgun (WGS) entry which is preliminary data.</text>
</comment>
<reference evidence="1" key="2">
    <citation type="submission" date="2020-08" db="EMBL/GenBank/DDBJ databases">
        <authorList>
            <person name="Chen M."/>
            <person name="Teng W."/>
            <person name="Zhao L."/>
            <person name="Hu C."/>
            <person name="Zhou Y."/>
            <person name="Han B."/>
            <person name="Song L."/>
            <person name="Shu W."/>
        </authorList>
    </citation>
    <scope>NUCLEOTIDE SEQUENCE</scope>
    <source>
        <strain evidence="1">FACHB-1277</strain>
    </source>
</reference>
<dbReference type="InterPro" id="IPR007460">
    <property type="entry name" value="BrnT_toxin"/>
</dbReference>
<dbReference type="Proteomes" id="UP000631421">
    <property type="component" value="Unassembled WGS sequence"/>
</dbReference>
<proteinExistence type="predicted"/>
<gene>
    <name evidence="1" type="ORF">H6F44_02445</name>
</gene>
<evidence type="ECO:0000313" key="2">
    <source>
        <dbReference type="Proteomes" id="UP000631421"/>
    </source>
</evidence>
<keyword evidence="2" id="KW-1185">Reference proteome</keyword>
<organism evidence="1 2">
    <name type="scientific">Pseudanabaena cinerea FACHB-1277</name>
    <dbReference type="NCBI Taxonomy" id="2949581"/>
    <lineage>
        <taxon>Bacteria</taxon>
        <taxon>Bacillati</taxon>
        <taxon>Cyanobacteriota</taxon>
        <taxon>Cyanophyceae</taxon>
        <taxon>Pseudanabaenales</taxon>
        <taxon>Pseudanabaenaceae</taxon>
        <taxon>Pseudanabaena</taxon>
        <taxon>Pseudanabaena cinerea</taxon>
    </lineage>
</organism>
<accession>A0A926US21</accession>
<protein>
    <submittedName>
        <fullName evidence="1">BrnT family toxin</fullName>
    </submittedName>
</protein>
<dbReference type="AlphaFoldDB" id="A0A926US21"/>
<dbReference type="RefSeq" id="WP_190349330.1">
    <property type="nucleotide sequence ID" value="NZ_JACJPY010000004.1"/>
</dbReference>
<dbReference type="InterPro" id="IPR038573">
    <property type="entry name" value="BrnT_sf"/>
</dbReference>
<reference evidence="1" key="1">
    <citation type="journal article" date="2015" name="ISME J.">
        <title>Draft Genome Sequence of Streptomyces incarnatus NRRL8089, which Produces the Nucleoside Antibiotic Sinefungin.</title>
        <authorList>
            <person name="Oshima K."/>
            <person name="Hattori M."/>
            <person name="Shimizu H."/>
            <person name="Fukuda K."/>
            <person name="Nemoto M."/>
            <person name="Inagaki K."/>
            <person name="Tamura T."/>
        </authorList>
    </citation>
    <scope>NUCLEOTIDE SEQUENCE</scope>
    <source>
        <strain evidence="1">FACHB-1277</strain>
    </source>
</reference>
<name>A0A926US21_9CYAN</name>
<evidence type="ECO:0000313" key="1">
    <source>
        <dbReference type="EMBL" id="MBD2148990.1"/>
    </source>
</evidence>
<dbReference type="EMBL" id="JACJPY010000004">
    <property type="protein sequence ID" value="MBD2148990.1"/>
    <property type="molecule type" value="Genomic_DNA"/>
</dbReference>
<sequence>MKFEWDKNKADRNFSKHGVSFDEAKTVFDDPLYVDFYDSRHSDKEDRFLIVGESSQGRLLIVSYTERRNSIRIISTREVTRSEREAYEEG</sequence>
<dbReference type="Pfam" id="PF04365">
    <property type="entry name" value="BrnT_toxin"/>
    <property type="match status" value="1"/>
</dbReference>
<dbReference type="Gene3D" id="3.10.450.530">
    <property type="entry name" value="Ribonuclease toxin, BrnT, of type II toxin-antitoxin system"/>
    <property type="match status" value="1"/>
</dbReference>